<name>A0A834IG39_RHYFE</name>
<dbReference type="AlphaFoldDB" id="A0A834IG39"/>
<evidence type="ECO:0000313" key="4">
    <source>
        <dbReference type="Proteomes" id="UP000625711"/>
    </source>
</evidence>
<dbReference type="SUPFAM" id="SSF53098">
    <property type="entry name" value="Ribonuclease H-like"/>
    <property type="match status" value="1"/>
</dbReference>
<dbReference type="InterPro" id="IPR036397">
    <property type="entry name" value="RNaseH_sf"/>
</dbReference>
<feature type="region of interest" description="Disordered" evidence="1">
    <location>
        <begin position="233"/>
        <end position="254"/>
    </location>
</feature>
<dbReference type="GO" id="GO:0003676">
    <property type="term" value="F:nucleic acid binding"/>
    <property type="evidence" value="ECO:0007669"/>
    <property type="project" value="InterPro"/>
</dbReference>
<evidence type="ECO:0000313" key="3">
    <source>
        <dbReference type="EMBL" id="KAF7278407.1"/>
    </source>
</evidence>
<comment type="caution">
    <text evidence="3">The sequence shown here is derived from an EMBL/GenBank/DDBJ whole genome shotgun (WGS) entry which is preliminary data.</text>
</comment>
<dbReference type="Proteomes" id="UP000625711">
    <property type="component" value="Unassembled WGS sequence"/>
</dbReference>
<keyword evidence="4" id="KW-1185">Reference proteome</keyword>
<dbReference type="GO" id="GO:0004523">
    <property type="term" value="F:RNA-DNA hybrid ribonuclease activity"/>
    <property type="evidence" value="ECO:0007669"/>
    <property type="project" value="InterPro"/>
</dbReference>
<protein>
    <recommendedName>
        <fullName evidence="2">RNase H type-1 domain-containing protein</fullName>
    </recommendedName>
</protein>
<organism evidence="3 4">
    <name type="scientific">Rhynchophorus ferrugineus</name>
    <name type="common">Red palm weevil</name>
    <name type="synonym">Curculio ferrugineus</name>
    <dbReference type="NCBI Taxonomy" id="354439"/>
    <lineage>
        <taxon>Eukaryota</taxon>
        <taxon>Metazoa</taxon>
        <taxon>Ecdysozoa</taxon>
        <taxon>Arthropoda</taxon>
        <taxon>Hexapoda</taxon>
        <taxon>Insecta</taxon>
        <taxon>Pterygota</taxon>
        <taxon>Neoptera</taxon>
        <taxon>Endopterygota</taxon>
        <taxon>Coleoptera</taxon>
        <taxon>Polyphaga</taxon>
        <taxon>Cucujiformia</taxon>
        <taxon>Curculionidae</taxon>
        <taxon>Dryophthorinae</taxon>
        <taxon>Rhynchophorus</taxon>
    </lineage>
</organism>
<dbReference type="Gene3D" id="3.30.420.10">
    <property type="entry name" value="Ribonuclease H-like superfamily/Ribonuclease H"/>
    <property type="match status" value="1"/>
</dbReference>
<sequence>MRRSIRIQDKTTARTAEFVAIRYAIDEIERLNLPGPVEITTDSRMANCWLEDTETRINKIAETQQRLVQMARRGKVISVKWQKRLESTESTEADELARQATNLGDAELAELCLVSQSTIKEEKKTEFCPKVGFESFAVSNKATQLITGHGNLGAYIARFKLQDTTGQCQCGGGFEDIEHILFNCTRPERVSTRAEHPFCYESAQLRKANGMNDQAAIRLVNDIAEKLIGDTVVEREPSQSTSQEQPLRANIPDE</sequence>
<evidence type="ECO:0000259" key="2">
    <source>
        <dbReference type="PROSITE" id="PS50879"/>
    </source>
</evidence>
<dbReference type="PROSITE" id="PS50879">
    <property type="entry name" value="RNASE_H_1"/>
    <property type="match status" value="1"/>
</dbReference>
<evidence type="ECO:0000256" key="1">
    <source>
        <dbReference type="SAM" id="MobiDB-lite"/>
    </source>
</evidence>
<dbReference type="InterPro" id="IPR012337">
    <property type="entry name" value="RNaseH-like_sf"/>
</dbReference>
<proteinExistence type="predicted"/>
<reference evidence="3" key="1">
    <citation type="submission" date="2020-08" db="EMBL/GenBank/DDBJ databases">
        <title>Genome sequencing and assembly of the red palm weevil Rhynchophorus ferrugineus.</title>
        <authorList>
            <person name="Dias G.B."/>
            <person name="Bergman C.M."/>
            <person name="Manee M."/>
        </authorList>
    </citation>
    <scope>NUCLEOTIDE SEQUENCE</scope>
    <source>
        <strain evidence="3">AA-2017</strain>
        <tissue evidence="3">Whole larva</tissue>
    </source>
</reference>
<dbReference type="InterPro" id="IPR002156">
    <property type="entry name" value="RNaseH_domain"/>
</dbReference>
<dbReference type="EMBL" id="JAACXV010000401">
    <property type="protein sequence ID" value="KAF7278407.1"/>
    <property type="molecule type" value="Genomic_DNA"/>
</dbReference>
<feature type="domain" description="RNase H type-1" evidence="2">
    <location>
        <begin position="1"/>
        <end position="102"/>
    </location>
</feature>
<gene>
    <name evidence="3" type="ORF">GWI33_008443</name>
</gene>
<accession>A0A834IG39</accession>